<protein>
    <submittedName>
        <fullName evidence="1">Uncharacterized protein</fullName>
    </submittedName>
</protein>
<accession>A0ABY8EG49</accession>
<name>A0ABY8EG49_9FIRM</name>
<organism evidence="1 2">
    <name type="scientific">Tepidibacter hydrothermalis</name>
    <dbReference type="NCBI Taxonomy" id="3036126"/>
    <lineage>
        <taxon>Bacteria</taxon>
        <taxon>Bacillati</taxon>
        <taxon>Bacillota</taxon>
        <taxon>Clostridia</taxon>
        <taxon>Peptostreptococcales</taxon>
        <taxon>Peptostreptococcaceae</taxon>
        <taxon>Tepidibacter</taxon>
    </lineage>
</organism>
<evidence type="ECO:0000313" key="1">
    <source>
        <dbReference type="EMBL" id="WFD11930.1"/>
    </source>
</evidence>
<dbReference type="Proteomes" id="UP001222800">
    <property type="component" value="Chromosome"/>
</dbReference>
<keyword evidence="2" id="KW-1185">Reference proteome</keyword>
<gene>
    <name evidence="1" type="ORF">P4S50_07600</name>
</gene>
<sequence>MPHDTDAIMELFEDYNKEYEDWKGIKKITYILKKELGFTLKEIQEIKAKFPNELIDGTKSEIARINNILIKKGIRSIYVKRI</sequence>
<reference evidence="1 2" key="1">
    <citation type="submission" date="2023-03" db="EMBL/GenBank/DDBJ databases">
        <title>Complete genome sequence of Tepidibacter sp. SWIR-1, isolated from a deep-sea hydrothermal vent.</title>
        <authorList>
            <person name="Li X."/>
        </authorList>
    </citation>
    <scope>NUCLEOTIDE SEQUENCE [LARGE SCALE GENOMIC DNA]</scope>
    <source>
        <strain evidence="1 2">SWIR-1</strain>
    </source>
</reference>
<dbReference type="EMBL" id="CP120733">
    <property type="protein sequence ID" value="WFD11930.1"/>
    <property type="molecule type" value="Genomic_DNA"/>
</dbReference>
<evidence type="ECO:0000313" key="2">
    <source>
        <dbReference type="Proteomes" id="UP001222800"/>
    </source>
</evidence>
<proteinExistence type="predicted"/>
<dbReference type="RefSeq" id="WP_277734153.1">
    <property type="nucleotide sequence ID" value="NZ_CP120733.1"/>
</dbReference>